<dbReference type="PROSITE" id="PS00233">
    <property type="entry name" value="CHIT_BIND_RR_1"/>
    <property type="match status" value="1"/>
</dbReference>
<dbReference type="AlphaFoldDB" id="A0A1J1J160"/>
<keyword evidence="3" id="KW-0732">Signal</keyword>
<dbReference type="InterPro" id="IPR000618">
    <property type="entry name" value="Insect_cuticle"/>
</dbReference>
<evidence type="ECO:0000256" key="2">
    <source>
        <dbReference type="PROSITE-ProRule" id="PRU00497"/>
    </source>
</evidence>
<dbReference type="GO" id="GO:0031012">
    <property type="term" value="C:extracellular matrix"/>
    <property type="evidence" value="ECO:0007669"/>
    <property type="project" value="TreeGrafter"/>
</dbReference>
<accession>A0A1J1J160</accession>
<keyword evidence="5" id="KW-1185">Reference proteome</keyword>
<dbReference type="PROSITE" id="PS51155">
    <property type="entry name" value="CHIT_BIND_RR_2"/>
    <property type="match status" value="1"/>
</dbReference>
<protein>
    <submittedName>
        <fullName evidence="4">CLUMA_CG018259, isoform A</fullName>
    </submittedName>
</protein>
<dbReference type="PRINTS" id="PR00947">
    <property type="entry name" value="CUTICLE"/>
</dbReference>
<dbReference type="InterPro" id="IPR051217">
    <property type="entry name" value="Insect_Cuticle_Struc_Prot"/>
</dbReference>
<proteinExistence type="predicted"/>
<name>A0A1J1J160_9DIPT</name>
<dbReference type="InterPro" id="IPR031311">
    <property type="entry name" value="CHIT_BIND_RR_consensus"/>
</dbReference>
<dbReference type="PANTHER" id="PTHR12236">
    <property type="entry name" value="STRUCTURAL CONTITUENT OF CUTICLE"/>
    <property type="match status" value="1"/>
</dbReference>
<evidence type="ECO:0000256" key="3">
    <source>
        <dbReference type="SAM" id="SignalP"/>
    </source>
</evidence>
<keyword evidence="1 2" id="KW-0193">Cuticle</keyword>
<organism evidence="4 5">
    <name type="scientific">Clunio marinus</name>
    <dbReference type="NCBI Taxonomy" id="568069"/>
    <lineage>
        <taxon>Eukaryota</taxon>
        <taxon>Metazoa</taxon>
        <taxon>Ecdysozoa</taxon>
        <taxon>Arthropoda</taxon>
        <taxon>Hexapoda</taxon>
        <taxon>Insecta</taxon>
        <taxon>Pterygota</taxon>
        <taxon>Neoptera</taxon>
        <taxon>Endopterygota</taxon>
        <taxon>Diptera</taxon>
        <taxon>Nematocera</taxon>
        <taxon>Chironomoidea</taxon>
        <taxon>Chironomidae</taxon>
        <taxon>Clunio</taxon>
    </lineage>
</organism>
<dbReference type="Proteomes" id="UP000183832">
    <property type="component" value="Unassembled WGS sequence"/>
</dbReference>
<dbReference type="EMBL" id="CVRI01000064">
    <property type="protein sequence ID" value="CRL05508.1"/>
    <property type="molecule type" value="Genomic_DNA"/>
</dbReference>
<evidence type="ECO:0000313" key="4">
    <source>
        <dbReference type="EMBL" id="CRL05508.1"/>
    </source>
</evidence>
<sequence>MNNYNIFFCFALIALCSAGVVPTGYHVQHQHYPTAHGEGQVYHQSAPIVLQTVQHLSSSGGGLAGGYENNGGEHNDYYHHPSYKFEYGVKDSKTGDHKSQWEHRDGDVVKGEYTLDEADGTKRVVKYHADDKSGFNAVEEKIGHAHHPQHYEHHGHQF</sequence>
<gene>
    <name evidence="4" type="ORF">CLUMA_CG018259</name>
</gene>
<dbReference type="OrthoDB" id="6510765at2759"/>
<feature type="chain" id="PRO_5012588454" evidence="3">
    <location>
        <begin position="19"/>
        <end position="158"/>
    </location>
</feature>
<reference evidence="4 5" key="1">
    <citation type="submission" date="2015-04" db="EMBL/GenBank/DDBJ databases">
        <authorList>
            <person name="Syromyatnikov M.Y."/>
            <person name="Popov V.N."/>
        </authorList>
    </citation>
    <scope>NUCLEOTIDE SEQUENCE [LARGE SCALE GENOMIC DNA]</scope>
</reference>
<dbReference type="PANTHER" id="PTHR12236:SF76">
    <property type="entry name" value="ADULT-SPECIFIC CUTICULAR PROTEIN ACP-20-LIKE PROTEIN"/>
    <property type="match status" value="1"/>
</dbReference>
<feature type="signal peptide" evidence="3">
    <location>
        <begin position="1"/>
        <end position="18"/>
    </location>
</feature>
<dbReference type="GO" id="GO:0005615">
    <property type="term" value="C:extracellular space"/>
    <property type="evidence" value="ECO:0007669"/>
    <property type="project" value="TreeGrafter"/>
</dbReference>
<dbReference type="Pfam" id="PF00379">
    <property type="entry name" value="Chitin_bind_4"/>
    <property type="match status" value="1"/>
</dbReference>
<evidence type="ECO:0000256" key="1">
    <source>
        <dbReference type="ARBA" id="ARBA00022460"/>
    </source>
</evidence>
<evidence type="ECO:0000313" key="5">
    <source>
        <dbReference type="Proteomes" id="UP000183832"/>
    </source>
</evidence>
<dbReference type="GO" id="GO:0042302">
    <property type="term" value="F:structural constituent of cuticle"/>
    <property type="evidence" value="ECO:0007669"/>
    <property type="project" value="UniProtKB-UniRule"/>
</dbReference>
<dbReference type="STRING" id="568069.A0A1J1J160"/>